<keyword evidence="4" id="KW-1185">Reference proteome</keyword>
<evidence type="ECO:0000313" key="3">
    <source>
        <dbReference type="EnsemblMetazoa" id="CapteP212679"/>
    </source>
</evidence>
<evidence type="ECO:0000256" key="1">
    <source>
        <dbReference type="SAM" id="Phobius"/>
    </source>
</evidence>
<reference evidence="2 4" key="2">
    <citation type="journal article" date="2013" name="Nature">
        <title>Insights into bilaterian evolution from three spiralian genomes.</title>
        <authorList>
            <person name="Simakov O."/>
            <person name="Marletaz F."/>
            <person name="Cho S.J."/>
            <person name="Edsinger-Gonzales E."/>
            <person name="Havlak P."/>
            <person name="Hellsten U."/>
            <person name="Kuo D.H."/>
            <person name="Larsson T."/>
            <person name="Lv J."/>
            <person name="Arendt D."/>
            <person name="Savage R."/>
            <person name="Osoegawa K."/>
            <person name="de Jong P."/>
            <person name="Grimwood J."/>
            <person name="Chapman J.A."/>
            <person name="Shapiro H."/>
            <person name="Aerts A."/>
            <person name="Otillar R.P."/>
            <person name="Terry A.Y."/>
            <person name="Boore J.L."/>
            <person name="Grigoriev I.V."/>
            <person name="Lindberg D.R."/>
            <person name="Seaver E.C."/>
            <person name="Weisblat D.A."/>
            <person name="Putnam N.H."/>
            <person name="Rokhsar D.S."/>
        </authorList>
    </citation>
    <scope>NUCLEOTIDE SEQUENCE</scope>
    <source>
        <strain evidence="2 4">I ESC-2004</strain>
    </source>
</reference>
<evidence type="ECO:0000313" key="4">
    <source>
        <dbReference type="Proteomes" id="UP000014760"/>
    </source>
</evidence>
<keyword evidence="1" id="KW-0472">Membrane</keyword>
<reference evidence="4" key="1">
    <citation type="submission" date="2012-12" db="EMBL/GenBank/DDBJ databases">
        <authorList>
            <person name="Hellsten U."/>
            <person name="Grimwood J."/>
            <person name="Chapman J.A."/>
            <person name="Shapiro H."/>
            <person name="Aerts A."/>
            <person name="Otillar R.P."/>
            <person name="Terry A.Y."/>
            <person name="Boore J.L."/>
            <person name="Simakov O."/>
            <person name="Marletaz F."/>
            <person name="Cho S.-J."/>
            <person name="Edsinger-Gonzales E."/>
            <person name="Havlak P."/>
            <person name="Kuo D.-H."/>
            <person name="Larsson T."/>
            <person name="Lv J."/>
            <person name="Arendt D."/>
            <person name="Savage R."/>
            <person name="Osoegawa K."/>
            <person name="de Jong P."/>
            <person name="Lindberg D.R."/>
            <person name="Seaver E.C."/>
            <person name="Weisblat D.A."/>
            <person name="Putnam N.H."/>
            <person name="Grigoriev I.V."/>
            <person name="Rokhsar D.S."/>
        </authorList>
    </citation>
    <scope>NUCLEOTIDE SEQUENCE</scope>
    <source>
        <strain evidence="4">I ESC-2004</strain>
    </source>
</reference>
<dbReference type="AlphaFoldDB" id="R7TL49"/>
<proteinExistence type="predicted"/>
<keyword evidence="1" id="KW-0812">Transmembrane</keyword>
<name>R7TL49_CAPTE</name>
<reference evidence="3" key="3">
    <citation type="submission" date="2015-06" db="UniProtKB">
        <authorList>
            <consortium name="EnsemblMetazoa"/>
        </authorList>
    </citation>
    <scope>IDENTIFICATION</scope>
</reference>
<protein>
    <submittedName>
        <fullName evidence="2 3">Uncharacterized protein</fullName>
    </submittedName>
</protein>
<dbReference type="Proteomes" id="UP000014760">
    <property type="component" value="Unassembled WGS sequence"/>
</dbReference>
<gene>
    <name evidence="2" type="ORF">CAPTEDRAFT_212679</name>
</gene>
<dbReference type="EMBL" id="KB309493">
    <property type="protein sequence ID" value="ELT94242.1"/>
    <property type="molecule type" value="Genomic_DNA"/>
</dbReference>
<dbReference type="EMBL" id="AMQN01012399">
    <property type="status" value="NOT_ANNOTATED_CDS"/>
    <property type="molecule type" value="Genomic_DNA"/>
</dbReference>
<feature type="transmembrane region" description="Helical" evidence="1">
    <location>
        <begin position="285"/>
        <end position="305"/>
    </location>
</feature>
<keyword evidence="1" id="KW-1133">Transmembrane helix</keyword>
<organism evidence="2">
    <name type="scientific">Capitella teleta</name>
    <name type="common">Polychaete worm</name>
    <dbReference type="NCBI Taxonomy" id="283909"/>
    <lineage>
        <taxon>Eukaryota</taxon>
        <taxon>Metazoa</taxon>
        <taxon>Spiralia</taxon>
        <taxon>Lophotrochozoa</taxon>
        <taxon>Annelida</taxon>
        <taxon>Polychaeta</taxon>
        <taxon>Sedentaria</taxon>
        <taxon>Scolecida</taxon>
        <taxon>Capitellidae</taxon>
        <taxon>Capitella</taxon>
    </lineage>
</organism>
<dbReference type="EnsemblMetazoa" id="CapteT212679">
    <property type="protein sequence ID" value="CapteP212679"/>
    <property type="gene ID" value="CapteG212679"/>
</dbReference>
<sequence length="315" mass="34976">MGSISKVTIFNNGYSRMGPSCIDTCRASPMLSVDKGLNSALWDHRRLLSGLSRQMRLSPVTGHFATSPRTISGGVPSTGGDDPAFLRSGLVLYTTFEPDNAPLGEDAEMSTQISICYGFPESPAQSKWLSEIDPGRKIGGFGGLCVVSSLWDVKSVVDPQWIRTYRDVISVNFSYRQFHLATLFYKNLFTGFMDWLEKGNSFRLAAGAKLTIVFLVNIEDNCLTSHKLYVTDPEEFISVQKKMRTDRHTNHMIAYKTNSTLKAVEPPIRRHSCGQVLWKMKEQDAAAIVSSIAFLTAIVAATLTVERLLLHLDRA</sequence>
<evidence type="ECO:0000313" key="2">
    <source>
        <dbReference type="EMBL" id="ELT94242.1"/>
    </source>
</evidence>
<dbReference type="HOGENOM" id="CLU_883508_0_0_1"/>
<accession>R7TL49</accession>